<evidence type="ECO:0000313" key="2">
    <source>
        <dbReference type="Proteomes" id="UP000238634"/>
    </source>
</evidence>
<accession>A0A2T1DBH7</accession>
<dbReference type="STRING" id="1920490.GCA_001895925_01244"/>
<dbReference type="PANTHER" id="PTHR21047">
    <property type="entry name" value="DTDP-6-DEOXY-D-GLUCOSE-3,5 EPIMERASE"/>
    <property type="match status" value="1"/>
</dbReference>
<evidence type="ECO:0008006" key="3">
    <source>
        <dbReference type="Google" id="ProtNLM"/>
    </source>
</evidence>
<dbReference type="GO" id="GO:0005829">
    <property type="term" value="C:cytosol"/>
    <property type="evidence" value="ECO:0007669"/>
    <property type="project" value="TreeGrafter"/>
</dbReference>
<organism evidence="1 2">
    <name type="scientific">Phormidesmis priestleyi ULC007</name>
    <dbReference type="NCBI Taxonomy" id="1920490"/>
    <lineage>
        <taxon>Bacteria</taxon>
        <taxon>Bacillati</taxon>
        <taxon>Cyanobacteriota</taxon>
        <taxon>Cyanophyceae</taxon>
        <taxon>Leptolyngbyales</taxon>
        <taxon>Leptolyngbyaceae</taxon>
        <taxon>Phormidesmis</taxon>
    </lineage>
</organism>
<dbReference type="Gene3D" id="2.60.120.10">
    <property type="entry name" value="Jelly Rolls"/>
    <property type="match status" value="1"/>
</dbReference>
<dbReference type="Proteomes" id="UP000238634">
    <property type="component" value="Unassembled WGS sequence"/>
</dbReference>
<dbReference type="SUPFAM" id="SSF51182">
    <property type="entry name" value="RmlC-like cupins"/>
    <property type="match status" value="1"/>
</dbReference>
<gene>
    <name evidence="1" type="ORF">C7B65_17415</name>
</gene>
<dbReference type="GO" id="GO:0000271">
    <property type="term" value="P:polysaccharide biosynthetic process"/>
    <property type="evidence" value="ECO:0007669"/>
    <property type="project" value="TreeGrafter"/>
</dbReference>
<dbReference type="EMBL" id="PVWG01000023">
    <property type="protein sequence ID" value="PSB17835.1"/>
    <property type="molecule type" value="Genomic_DNA"/>
</dbReference>
<dbReference type="Pfam" id="PF00908">
    <property type="entry name" value="dTDP_sugar_isom"/>
    <property type="match status" value="1"/>
</dbReference>
<protein>
    <recommendedName>
        <fullName evidence="3">dTDP-4-dehydrorhamnose 3,5-epimerase</fullName>
    </recommendedName>
</protein>
<dbReference type="GO" id="GO:0019305">
    <property type="term" value="P:dTDP-rhamnose biosynthetic process"/>
    <property type="evidence" value="ECO:0007669"/>
    <property type="project" value="TreeGrafter"/>
</dbReference>
<dbReference type="AlphaFoldDB" id="A0A2T1DBH7"/>
<dbReference type="InterPro" id="IPR014710">
    <property type="entry name" value="RmlC-like_jellyroll"/>
</dbReference>
<dbReference type="InterPro" id="IPR000888">
    <property type="entry name" value="RmlC-like"/>
</dbReference>
<reference evidence="1 2" key="1">
    <citation type="submission" date="2018-02" db="EMBL/GenBank/DDBJ databases">
        <authorList>
            <person name="Cohen D.B."/>
            <person name="Kent A.D."/>
        </authorList>
    </citation>
    <scope>NUCLEOTIDE SEQUENCE [LARGE SCALE GENOMIC DNA]</scope>
    <source>
        <strain evidence="1 2">ULC007</strain>
    </source>
</reference>
<comment type="caution">
    <text evidence="1">The sequence shown here is derived from an EMBL/GenBank/DDBJ whole genome shotgun (WGS) entry which is preliminary data.</text>
</comment>
<name>A0A2T1DBH7_9CYAN</name>
<reference evidence="1 2" key="2">
    <citation type="submission" date="2018-03" db="EMBL/GenBank/DDBJ databases">
        <title>The ancient ancestry and fast evolution of plastids.</title>
        <authorList>
            <person name="Moore K.R."/>
            <person name="Magnabosco C."/>
            <person name="Momper L."/>
            <person name="Gold D.A."/>
            <person name="Bosak T."/>
            <person name="Fournier G.P."/>
        </authorList>
    </citation>
    <scope>NUCLEOTIDE SEQUENCE [LARGE SCALE GENOMIC DNA]</scope>
    <source>
        <strain evidence="1 2">ULC007</strain>
    </source>
</reference>
<dbReference type="PANTHER" id="PTHR21047:SF2">
    <property type="entry name" value="THYMIDINE DIPHOSPHO-4-KETO-RHAMNOSE 3,5-EPIMERASE"/>
    <property type="match status" value="1"/>
</dbReference>
<proteinExistence type="predicted"/>
<sequence length="76" mass="8591">MINVLPISIPDVLILPRVFQDDRGCFFESYNEKTLSEKAGITAHFVQDNHSRSTRNVLRGLKDQAGQPFKAAELFV</sequence>
<dbReference type="GO" id="GO:0008830">
    <property type="term" value="F:dTDP-4-dehydrorhamnose 3,5-epimerase activity"/>
    <property type="evidence" value="ECO:0007669"/>
    <property type="project" value="InterPro"/>
</dbReference>
<evidence type="ECO:0000313" key="1">
    <source>
        <dbReference type="EMBL" id="PSB17835.1"/>
    </source>
</evidence>
<dbReference type="OrthoDB" id="9800680at2"/>
<dbReference type="InterPro" id="IPR011051">
    <property type="entry name" value="RmlC_Cupin_sf"/>
</dbReference>
<keyword evidence="2" id="KW-1185">Reference proteome</keyword>
<dbReference type="RefSeq" id="WP_106254080.1">
    <property type="nucleotide sequence ID" value="NZ_MPPI01000026.1"/>
</dbReference>